<dbReference type="AlphaFoldDB" id="A0A1C5I7Q8"/>
<proteinExistence type="predicted"/>
<evidence type="ECO:0000313" key="2">
    <source>
        <dbReference type="EMBL" id="SCG54394.1"/>
    </source>
</evidence>
<gene>
    <name evidence="2" type="ORF">GA0074704_3046</name>
</gene>
<organism evidence="2 3">
    <name type="scientific">Micromonospora siamensis</name>
    <dbReference type="NCBI Taxonomy" id="299152"/>
    <lineage>
        <taxon>Bacteria</taxon>
        <taxon>Bacillati</taxon>
        <taxon>Actinomycetota</taxon>
        <taxon>Actinomycetes</taxon>
        <taxon>Micromonosporales</taxon>
        <taxon>Micromonosporaceae</taxon>
        <taxon>Micromonospora</taxon>
    </lineage>
</organism>
<evidence type="ECO:0000256" key="1">
    <source>
        <dbReference type="SAM" id="MobiDB-lite"/>
    </source>
</evidence>
<protein>
    <submittedName>
        <fullName evidence="2">Uncharacterized protein</fullName>
    </submittedName>
</protein>
<sequence>MTEPDESREKTSKTDQVLFSPDGDPHHTMAQAPQPDEHLEPTVTREGRTETVDDEN</sequence>
<dbReference type="RefSeq" id="WP_172880559.1">
    <property type="nucleotide sequence ID" value="NZ_JBHLYF010000018.1"/>
</dbReference>
<dbReference type="Proteomes" id="UP000198210">
    <property type="component" value="Chromosome I"/>
</dbReference>
<dbReference type="EMBL" id="LT607751">
    <property type="protein sequence ID" value="SCG54394.1"/>
    <property type="molecule type" value="Genomic_DNA"/>
</dbReference>
<feature type="compositionally biased region" description="Basic and acidic residues" evidence="1">
    <location>
        <begin position="1"/>
        <end position="13"/>
    </location>
</feature>
<evidence type="ECO:0000313" key="3">
    <source>
        <dbReference type="Proteomes" id="UP000198210"/>
    </source>
</evidence>
<keyword evidence="3" id="KW-1185">Reference proteome</keyword>
<feature type="compositionally biased region" description="Basic and acidic residues" evidence="1">
    <location>
        <begin position="35"/>
        <end position="56"/>
    </location>
</feature>
<feature type="region of interest" description="Disordered" evidence="1">
    <location>
        <begin position="1"/>
        <end position="56"/>
    </location>
</feature>
<name>A0A1C5I7Q8_9ACTN</name>
<reference evidence="2 3" key="1">
    <citation type="submission" date="2016-06" db="EMBL/GenBank/DDBJ databases">
        <authorList>
            <person name="Kjaerup R.B."/>
            <person name="Dalgaard T.S."/>
            <person name="Juul-Madsen H.R."/>
        </authorList>
    </citation>
    <scope>NUCLEOTIDE SEQUENCE [LARGE SCALE GENOMIC DNA]</scope>
    <source>
        <strain evidence="2 3">DSM 45097</strain>
    </source>
</reference>
<accession>A0A1C5I7Q8</accession>